<protein>
    <submittedName>
        <fullName evidence="1">Uncharacterized protein</fullName>
    </submittedName>
</protein>
<comment type="caution">
    <text evidence="1">The sequence shown here is derived from an EMBL/GenBank/DDBJ whole genome shotgun (WGS) entry which is preliminary data.</text>
</comment>
<organism evidence="1 2">
    <name type="scientific">Sporofaciens musculi</name>
    <dbReference type="NCBI Taxonomy" id="2681861"/>
    <lineage>
        <taxon>Bacteria</taxon>
        <taxon>Bacillati</taxon>
        <taxon>Bacillota</taxon>
        <taxon>Clostridia</taxon>
        <taxon>Lachnospirales</taxon>
        <taxon>Lachnospiraceae</taxon>
        <taxon>Sporofaciens</taxon>
    </lineage>
</organism>
<evidence type="ECO:0000313" key="1">
    <source>
        <dbReference type="EMBL" id="MXP74423.1"/>
    </source>
</evidence>
<dbReference type="Pfam" id="PF18960">
    <property type="entry name" value="DUF5702"/>
    <property type="match status" value="1"/>
</dbReference>
<reference evidence="1 2" key="1">
    <citation type="submission" date="2019-12" db="EMBL/GenBank/DDBJ databases">
        <title>Sporaefaciens musculi gen. nov., sp. nov., a novel bacterium isolated from the caecum of an obese mouse.</title>
        <authorList>
            <person name="Rasmussen T.S."/>
            <person name="Streidl T."/>
            <person name="Hitch T.C.A."/>
            <person name="Wortmann E."/>
            <person name="Deptula P."/>
            <person name="Hansen M."/>
            <person name="Nielsen D.S."/>
            <person name="Clavel T."/>
            <person name="Vogensen F.K."/>
        </authorList>
    </citation>
    <scope>NUCLEOTIDE SEQUENCE [LARGE SCALE GENOMIC DNA]</scope>
    <source>
        <strain evidence="1 2">WCA-9-b2</strain>
    </source>
</reference>
<dbReference type="InterPro" id="IPR043756">
    <property type="entry name" value="DUF5702"/>
</dbReference>
<proteinExistence type="predicted"/>
<accession>A0A7X3MDL2</accession>
<evidence type="ECO:0000313" key="2">
    <source>
        <dbReference type="Proteomes" id="UP000460412"/>
    </source>
</evidence>
<keyword evidence="2" id="KW-1185">Reference proteome</keyword>
<sequence length="179" mass="19323">MESGCFLILFFAFTDTTIGNIAGSAASIITSAAPYLEPIVKVVILLGFAGVETADDINKIKQGYGVAVVKNKNTWATLPHGGSSTDKGLTLDYSEYLRVFLNISILTGNKAGILGRIADCIQANQPDANLLEGYTMIAVQAKVSSRTTFMRKISDWGENSTWGFPDDTYTISYQSILGY</sequence>
<dbReference type="AlphaFoldDB" id="A0A7X3MDL2"/>
<dbReference type="Proteomes" id="UP000460412">
    <property type="component" value="Unassembled WGS sequence"/>
</dbReference>
<dbReference type="RefSeq" id="WP_159749716.1">
    <property type="nucleotide sequence ID" value="NZ_WUQX01000001.1"/>
</dbReference>
<dbReference type="EMBL" id="WUQX01000001">
    <property type="protein sequence ID" value="MXP74423.1"/>
    <property type="molecule type" value="Genomic_DNA"/>
</dbReference>
<name>A0A7X3MDL2_9FIRM</name>
<gene>
    <name evidence="1" type="ORF">GN277_02995</name>
</gene>